<sequence length="1185" mass="136337">MAHHGFGGVLDTPRSNAEDATYLGRMPDFADITQEASFIAPDKDDDLLQQLRNGRSNGTSIRTPRQRTSLADRRNLPSNIGGGEFTPLLKSATANSTRRNGKGAAVTSTPAALNRIDEDDMTPLPRMDFSALSARHASFLDNELPQIEASSASSTPMGLPPRRDVDRGPLQDGNQLSLREQENVIDKIEKENFGLKLKIHFLEEALKKAGPGYSEAALKENTELKVDKVTMQRELQRYKKQVITAERDLESFRQQMLELQEKAKQKHSAENEHQAELETLRENLQDRETNIKELQRQASEDQGYKDMVEKLQADIEDLEAEIREKDRLITEGEDRLEALQENDHHKDQLDDVMQNIEELQQQLQDFESQNVNLEEALETNQNLVNQLQEELSSARDELSTVQDELRQARRENQTQASRIKQLEARGDSEHKSSQVIEELQQQLQDAEGQNEILQEELEANQGVVSKLRTQLSSAQNELSSVHDELRQTQKDYQAQVNQVQQLRASRDQEGALTRHIYELEQALDTNQGLVSQLRNDLTSAQNELRQTRKNYQAQVAQNEQLKARGEAGRSEEGALNRHIYELEEALERNQGLVTQLRTELSSVQDELHQTRRDYQAQVNQIQQLKARGQVDRSEEEALHSRIYELEDALEARQGLLTQLRGELSSVRDELRQTQMDYQAQVNVVKQLEVRGQTDGALSYQINELQKALETRQELLTQLRGELSTVRDELRQTQVKYQAQLNRAEQLEARGNADRHWKEEETLRQVNDLQEALETRQSIVTQLRSELSTVRDELRQTRIDYQAQLNRVQLLEARGDSQGKESQVVKELQKQLREMEDQKLLLEEMLEAKEEAEKTATQRKLLLEKMLEEVKRENKKTASQHELELEEMLEEAKKTAAQHELELEELIEEAREEAEKTATQHELELQRLLRKLDKAERERDAALASHTETNKHSQRLRKSQADVETLEEAVVQQQELIDGLVASETAVRQKLERARSERAAYRMSAEKLQKDLQLLKKEALMAQKQGLYQYSTDDALNTIIRAAEDAEARHKKELDSMVVQMDWMHARWEREASLRKDSAYAKKFLQLQLNVAKACNKAQLRELEHVRTHVLHSRKPLVLPKSLSPAPSSPTLKSFLIMARFIARTRIAARNWAAQEAIHQKLRLAAEEKRRKKRSKQLMVVSVDAY</sequence>
<evidence type="ECO:0000256" key="2">
    <source>
        <dbReference type="ARBA" id="ARBA00022490"/>
    </source>
</evidence>
<name>A0ABY2HHG6_9HYPO</name>
<feature type="coiled-coil region" evidence="6">
    <location>
        <begin position="701"/>
        <end position="749"/>
    </location>
</feature>
<keyword evidence="2" id="KW-0963">Cytoplasm</keyword>
<proteinExistence type="predicted"/>
<dbReference type="Proteomes" id="UP001642720">
    <property type="component" value="Unassembled WGS sequence"/>
</dbReference>
<dbReference type="PANTHER" id="PTHR46753:SF2">
    <property type="entry name" value="FYVE AND COILED-COIL DOMAIN-CONTAINING PROTEIN 1"/>
    <property type="match status" value="1"/>
</dbReference>
<feature type="region of interest" description="Disordered" evidence="7">
    <location>
        <begin position="938"/>
        <end position="958"/>
    </location>
</feature>
<dbReference type="InterPro" id="IPR012943">
    <property type="entry name" value="Cnn_1N"/>
</dbReference>
<dbReference type="Pfam" id="PF10495">
    <property type="entry name" value="PACT_coil_coil"/>
    <property type="match status" value="1"/>
</dbReference>
<evidence type="ECO:0000256" key="3">
    <source>
        <dbReference type="ARBA" id="ARBA00022553"/>
    </source>
</evidence>
<comment type="caution">
    <text evidence="10">The sequence shown here is derived from an EMBL/GenBank/DDBJ whole genome shotgun (WGS) entry which is preliminary data.</text>
</comment>
<accession>A0ABY2HHG6</accession>
<evidence type="ECO:0008006" key="12">
    <source>
        <dbReference type="Google" id="ProtNLM"/>
    </source>
</evidence>
<evidence type="ECO:0000256" key="6">
    <source>
        <dbReference type="SAM" id="Coils"/>
    </source>
</evidence>
<feature type="region of interest" description="Disordered" evidence="7">
    <location>
        <begin position="52"/>
        <end position="84"/>
    </location>
</feature>
<keyword evidence="11" id="KW-1185">Reference proteome</keyword>
<dbReference type="SUPFAM" id="SSF57997">
    <property type="entry name" value="Tropomyosin"/>
    <property type="match status" value="1"/>
</dbReference>
<dbReference type="PANTHER" id="PTHR46753">
    <property type="entry name" value="FYVE AND COILED-COIL DOMAIN-CONTAINING PROTEIN 1"/>
    <property type="match status" value="1"/>
</dbReference>
<evidence type="ECO:0000313" key="11">
    <source>
        <dbReference type="Proteomes" id="UP001642720"/>
    </source>
</evidence>
<keyword evidence="4 6" id="KW-0175">Coiled coil</keyword>
<feature type="compositionally biased region" description="Basic and acidic residues" evidence="7">
    <location>
        <begin position="420"/>
        <end position="432"/>
    </location>
</feature>
<evidence type="ECO:0000259" key="8">
    <source>
        <dbReference type="Pfam" id="PF07989"/>
    </source>
</evidence>
<dbReference type="EMBL" id="PPTA01000001">
    <property type="protein sequence ID" value="TFB07591.1"/>
    <property type="molecule type" value="Genomic_DNA"/>
</dbReference>
<keyword evidence="3" id="KW-0597">Phosphoprotein</keyword>
<dbReference type="GeneID" id="300571999"/>
<feature type="domain" description="Centrosomin N-terminal motif 1" evidence="8">
    <location>
        <begin position="177"/>
        <end position="250"/>
    </location>
</feature>
<evidence type="ECO:0000313" key="10">
    <source>
        <dbReference type="EMBL" id="TFB07591.1"/>
    </source>
</evidence>
<feature type="coiled-coil region" evidence="6">
    <location>
        <begin position="593"/>
        <end position="627"/>
    </location>
</feature>
<feature type="coiled-coil region" evidence="6">
    <location>
        <begin position="530"/>
        <end position="564"/>
    </location>
</feature>
<organism evidence="10 11">
    <name type="scientific">Trichoderma ghanense</name>
    <dbReference type="NCBI Taxonomy" id="65468"/>
    <lineage>
        <taxon>Eukaryota</taxon>
        <taxon>Fungi</taxon>
        <taxon>Dikarya</taxon>
        <taxon>Ascomycota</taxon>
        <taxon>Pezizomycotina</taxon>
        <taxon>Sordariomycetes</taxon>
        <taxon>Hypocreomycetidae</taxon>
        <taxon>Hypocreales</taxon>
        <taxon>Hypocreaceae</taxon>
        <taxon>Trichoderma</taxon>
    </lineage>
</organism>
<comment type="subcellular location">
    <subcellularLocation>
        <location evidence="1">Cytoplasm</location>
        <location evidence="1">Cytoskeleton</location>
        <location evidence="1">Microtubule organizing center</location>
    </subcellularLocation>
</comment>
<evidence type="ECO:0000256" key="7">
    <source>
        <dbReference type="SAM" id="MobiDB-lite"/>
    </source>
</evidence>
<gene>
    <name evidence="10" type="ORF">CCMA1212_000064</name>
</gene>
<dbReference type="Pfam" id="PF07989">
    <property type="entry name" value="Cnn_1N"/>
    <property type="match status" value="1"/>
</dbReference>
<dbReference type="Gene3D" id="1.10.287.1490">
    <property type="match status" value="1"/>
</dbReference>
<dbReference type="RefSeq" id="XP_073563792.1">
    <property type="nucleotide sequence ID" value="XM_073697549.1"/>
</dbReference>
<evidence type="ECO:0000256" key="4">
    <source>
        <dbReference type="ARBA" id="ARBA00023054"/>
    </source>
</evidence>
<evidence type="ECO:0000256" key="1">
    <source>
        <dbReference type="ARBA" id="ARBA00004267"/>
    </source>
</evidence>
<dbReference type="InterPro" id="IPR019528">
    <property type="entry name" value="PACT_domain"/>
</dbReference>
<feature type="domain" description="Pericentrin/AKAP-450 centrosomal targeting" evidence="9">
    <location>
        <begin position="1066"/>
        <end position="1151"/>
    </location>
</feature>
<reference evidence="10 11" key="1">
    <citation type="submission" date="2018-01" db="EMBL/GenBank/DDBJ databases">
        <title>Genome characterization of the sugarcane-associated fungus Trichoderma ghanense CCMA-1212 and their application in lignocelulose bioconversion.</title>
        <authorList>
            <person name="Steindorff A.S."/>
            <person name="Mendes T.D."/>
            <person name="Vilela E.S.D."/>
            <person name="Rodrigues D.S."/>
            <person name="Formighieri E.F."/>
            <person name="Melo I.S."/>
            <person name="Favaro L.C.L."/>
        </authorList>
    </citation>
    <scope>NUCLEOTIDE SEQUENCE [LARGE SCALE GENOMIC DNA]</scope>
    <source>
        <strain evidence="10 11">CCMA-1212</strain>
    </source>
</reference>
<feature type="region of interest" description="Disordered" evidence="7">
    <location>
        <begin position="394"/>
        <end position="435"/>
    </location>
</feature>
<feature type="compositionally biased region" description="Polar residues" evidence="7">
    <location>
        <begin position="52"/>
        <end position="69"/>
    </location>
</feature>
<feature type="region of interest" description="Disordered" evidence="7">
    <location>
        <begin position="150"/>
        <end position="173"/>
    </location>
</feature>
<evidence type="ECO:0000256" key="5">
    <source>
        <dbReference type="ARBA" id="ARBA00023212"/>
    </source>
</evidence>
<keyword evidence="5" id="KW-0206">Cytoskeleton</keyword>
<protein>
    <recommendedName>
        <fullName evidence="12">Spindle associated</fullName>
    </recommendedName>
</protein>
<evidence type="ECO:0000259" key="9">
    <source>
        <dbReference type="Pfam" id="PF10495"/>
    </source>
</evidence>
<feature type="compositionally biased region" description="Basic and acidic residues" evidence="7">
    <location>
        <begin position="394"/>
        <end position="412"/>
    </location>
</feature>